<protein>
    <submittedName>
        <fullName evidence="3">T9SS type A sorting domain-containing protein</fullName>
    </submittedName>
</protein>
<evidence type="ECO:0000313" key="3">
    <source>
        <dbReference type="EMBL" id="MFC6998524.1"/>
    </source>
</evidence>
<dbReference type="EMBL" id="JBHSYQ010000006">
    <property type="protein sequence ID" value="MFC6998524.1"/>
    <property type="molecule type" value="Genomic_DNA"/>
</dbReference>
<organism evidence="3 4">
    <name type="scientific">Rufibacter roseus</name>
    <dbReference type="NCBI Taxonomy" id="1567108"/>
    <lineage>
        <taxon>Bacteria</taxon>
        <taxon>Pseudomonadati</taxon>
        <taxon>Bacteroidota</taxon>
        <taxon>Cytophagia</taxon>
        <taxon>Cytophagales</taxon>
        <taxon>Hymenobacteraceae</taxon>
        <taxon>Rufibacter</taxon>
    </lineage>
</organism>
<feature type="chain" id="PRO_5046990262" evidence="1">
    <location>
        <begin position="23"/>
        <end position="211"/>
    </location>
</feature>
<proteinExistence type="predicted"/>
<feature type="signal peptide" evidence="1">
    <location>
        <begin position="1"/>
        <end position="22"/>
    </location>
</feature>
<evidence type="ECO:0000256" key="1">
    <source>
        <dbReference type="SAM" id="SignalP"/>
    </source>
</evidence>
<dbReference type="InterPro" id="IPR026444">
    <property type="entry name" value="Secre_tail"/>
</dbReference>
<evidence type="ECO:0000313" key="4">
    <source>
        <dbReference type="Proteomes" id="UP001596405"/>
    </source>
</evidence>
<evidence type="ECO:0000259" key="2">
    <source>
        <dbReference type="Pfam" id="PF18962"/>
    </source>
</evidence>
<dbReference type="Pfam" id="PF18962">
    <property type="entry name" value="Por_Secre_tail"/>
    <property type="match status" value="1"/>
</dbReference>
<comment type="caution">
    <text evidence="3">The sequence shown here is derived from an EMBL/GenBank/DDBJ whole genome shotgun (WGS) entry which is preliminary data.</text>
</comment>
<keyword evidence="4" id="KW-1185">Reference proteome</keyword>
<feature type="domain" description="Secretion system C-terminal sorting" evidence="2">
    <location>
        <begin position="132"/>
        <end position="207"/>
    </location>
</feature>
<dbReference type="RefSeq" id="WP_082882913.1">
    <property type="nucleotide sequence ID" value="NZ_JBHSYQ010000006.1"/>
</dbReference>
<name>A0ABW2DL66_9BACT</name>
<dbReference type="Proteomes" id="UP001596405">
    <property type="component" value="Unassembled WGS sequence"/>
</dbReference>
<accession>A0ABW2DL66</accession>
<dbReference type="NCBIfam" id="TIGR04183">
    <property type="entry name" value="Por_Secre_tail"/>
    <property type="match status" value="1"/>
</dbReference>
<sequence>MKIFTRVLLGFLSISLVFGSQAASFGVVPGTIPAGSRTADSSKGDSVLVNWRTGATLTITDFGISSALQLPSYNPNAKKYSPFLSLNKSNSVLSAKAGIKSVKFNFSGNSKTASVSTFQEQRVLPAPTLNAYPNPSKGLTRISLTALGDDNYKIRISNAIGKVYKVIPISKETANETITVDLSPLPAGIYFYSLLVNEKMVETKRLILQQQ</sequence>
<gene>
    <name evidence="3" type="ORF">ACFQHR_12875</name>
</gene>
<reference evidence="4" key="1">
    <citation type="journal article" date="2019" name="Int. J. Syst. Evol. Microbiol.">
        <title>The Global Catalogue of Microorganisms (GCM) 10K type strain sequencing project: providing services to taxonomists for standard genome sequencing and annotation.</title>
        <authorList>
            <consortium name="The Broad Institute Genomics Platform"/>
            <consortium name="The Broad Institute Genome Sequencing Center for Infectious Disease"/>
            <person name="Wu L."/>
            <person name="Ma J."/>
        </authorList>
    </citation>
    <scope>NUCLEOTIDE SEQUENCE [LARGE SCALE GENOMIC DNA]</scope>
    <source>
        <strain evidence="4">CGMCC 4.7393</strain>
    </source>
</reference>
<keyword evidence="1" id="KW-0732">Signal</keyword>